<proteinExistence type="predicted"/>
<dbReference type="Pfam" id="PF03374">
    <property type="entry name" value="ANT"/>
    <property type="match status" value="1"/>
</dbReference>
<protein>
    <submittedName>
        <fullName evidence="3">Uncharacterized protein</fullName>
    </submittedName>
</protein>
<dbReference type="Proteomes" id="UP000195043">
    <property type="component" value="Unassembled WGS sequence"/>
</dbReference>
<dbReference type="InterPro" id="IPR005039">
    <property type="entry name" value="Ant_C"/>
</dbReference>
<dbReference type="OrthoDB" id="9812611at2"/>
<dbReference type="AlphaFoldDB" id="A0A242A6V2"/>
<sequence length="234" mass="26781">MNELIKVTTNESDEQLVSGRELHEFLSVETPYRKWFPRMAGYGFEQGLDYTPDIFVHPRNNQETIDHAIKLDMAKEISMIQRSEKGKQARQYFLQVERAWNNPEMVVQRALQIQTRKVEALQIENAELKPKALFADSVSASHTSILVGDLAKLIKQNGVDIGAGRLFKRLRENGYLIKRKGTDWNMPTQKSMELGLFEVKETVVSHSDGHTSINKTPKVTGKGQIYFVDKFLNV</sequence>
<feature type="domain" description="Antirepressor protein C-terminal" evidence="1">
    <location>
        <begin position="124"/>
        <end position="232"/>
    </location>
</feature>
<accession>A0A242A6V2</accession>
<evidence type="ECO:0000313" key="4">
    <source>
        <dbReference type="Proteomes" id="UP000195043"/>
    </source>
</evidence>
<dbReference type="Pfam" id="PF08346">
    <property type="entry name" value="AntA"/>
    <property type="match status" value="1"/>
</dbReference>
<dbReference type="InterPro" id="IPR013557">
    <property type="entry name" value="AntA/B_antirep"/>
</dbReference>
<name>A0A242A6V2_9ENTE</name>
<reference evidence="3 4" key="1">
    <citation type="submission" date="2017-05" db="EMBL/GenBank/DDBJ databases">
        <title>The Genome Sequence of Enterococcus sp. 8G7_MSG3316.</title>
        <authorList>
            <consortium name="The Broad Institute Genomics Platform"/>
            <consortium name="The Broad Institute Genomic Center for Infectious Diseases"/>
            <person name="Earl A."/>
            <person name="Manson A."/>
            <person name="Schwartman J."/>
            <person name="Gilmore M."/>
            <person name="Abouelleil A."/>
            <person name="Cao P."/>
            <person name="Chapman S."/>
            <person name="Cusick C."/>
            <person name="Shea T."/>
            <person name="Young S."/>
            <person name="Neafsey D."/>
            <person name="Nusbaum C."/>
            <person name="Birren B."/>
        </authorList>
    </citation>
    <scope>NUCLEOTIDE SEQUENCE [LARGE SCALE GENOMIC DNA]</scope>
    <source>
        <strain evidence="3 4">8G7_MSG3316</strain>
    </source>
</reference>
<dbReference type="STRING" id="1834191.A5886_001844"/>
<feature type="domain" description="AntA/AntB antirepressor" evidence="2">
    <location>
        <begin position="17"/>
        <end position="83"/>
    </location>
</feature>
<dbReference type="EMBL" id="NGKU01000001">
    <property type="protein sequence ID" value="OTN76765.1"/>
    <property type="molecule type" value="Genomic_DNA"/>
</dbReference>
<evidence type="ECO:0000313" key="3">
    <source>
        <dbReference type="EMBL" id="OTN76765.1"/>
    </source>
</evidence>
<comment type="caution">
    <text evidence="3">The sequence shown here is derived from an EMBL/GenBank/DDBJ whole genome shotgun (WGS) entry which is preliminary data.</text>
</comment>
<evidence type="ECO:0000259" key="1">
    <source>
        <dbReference type="Pfam" id="PF03374"/>
    </source>
</evidence>
<evidence type="ECO:0000259" key="2">
    <source>
        <dbReference type="Pfam" id="PF08346"/>
    </source>
</evidence>
<dbReference type="RefSeq" id="WP_086274756.1">
    <property type="nucleotide sequence ID" value="NZ_NGKU01000001.1"/>
</dbReference>
<keyword evidence="4" id="KW-1185">Reference proteome</keyword>
<organism evidence="3 4">
    <name type="scientific">Candidatus Enterococcus testudinis</name>
    <dbReference type="NCBI Taxonomy" id="1834191"/>
    <lineage>
        <taxon>Bacteria</taxon>
        <taxon>Bacillati</taxon>
        <taxon>Bacillota</taxon>
        <taxon>Bacilli</taxon>
        <taxon>Lactobacillales</taxon>
        <taxon>Enterococcaceae</taxon>
        <taxon>Enterococcus</taxon>
    </lineage>
</organism>
<gene>
    <name evidence="3" type="ORF">A5886_001844</name>
</gene>
<dbReference type="GO" id="GO:0003677">
    <property type="term" value="F:DNA binding"/>
    <property type="evidence" value="ECO:0007669"/>
    <property type="project" value="InterPro"/>
</dbReference>